<reference evidence="2" key="2">
    <citation type="journal article" date="2015" name="Fish Shellfish Immunol.">
        <title>Early steps in the European eel (Anguilla anguilla)-Vibrio vulnificus interaction in the gills: Role of the RtxA13 toxin.</title>
        <authorList>
            <person name="Callol A."/>
            <person name="Pajuelo D."/>
            <person name="Ebbesson L."/>
            <person name="Teles M."/>
            <person name="MacKenzie S."/>
            <person name="Amaro C."/>
        </authorList>
    </citation>
    <scope>NUCLEOTIDE SEQUENCE</scope>
</reference>
<reference evidence="2" key="1">
    <citation type="submission" date="2014-11" db="EMBL/GenBank/DDBJ databases">
        <authorList>
            <person name="Amaro Gonzalez C."/>
        </authorList>
    </citation>
    <scope>NUCLEOTIDE SEQUENCE</scope>
</reference>
<evidence type="ECO:0000313" key="2">
    <source>
        <dbReference type="EMBL" id="JAI08202.1"/>
    </source>
</evidence>
<dbReference type="EMBL" id="GBXM01000376">
    <property type="protein sequence ID" value="JAI08202.1"/>
    <property type="molecule type" value="Transcribed_RNA"/>
</dbReference>
<sequence>MFLHQTSSGSGYPDDAVPLWPERTRSGPRRRGWSVFGYSQTGICWQSSCYFSGWVFAPHRCETTPAWRSGRTPSALLRGLYPSRRPSTLTGRPGQPL</sequence>
<feature type="compositionally biased region" description="Polar residues" evidence="1">
    <location>
        <begin position="1"/>
        <end position="10"/>
    </location>
</feature>
<name>A0A0E9Y0J0_ANGAN</name>
<organism evidence="2">
    <name type="scientific">Anguilla anguilla</name>
    <name type="common">European freshwater eel</name>
    <name type="synonym">Muraena anguilla</name>
    <dbReference type="NCBI Taxonomy" id="7936"/>
    <lineage>
        <taxon>Eukaryota</taxon>
        <taxon>Metazoa</taxon>
        <taxon>Chordata</taxon>
        <taxon>Craniata</taxon>
        <taxon>Vertebrata</taxon>
        <taxon>Euteleostomi</taxon>
        <taxon>Actinopterygii</taxon>
        <taxon>Neopterygii</taxon>
        <taxon>Teleostei</taxon>
        <taxon>Anguilliformes</taxon>
        <taxon>Anguillidae</taxon>
        <taxon>Anguilla</taxon>
    </lineage>
</organism>
<dbReference type="AlphaFoldDB" id="A0A0E9Y0J0"/>
<evidence type="ECO:0000256" key="1">
    <source>
        <dbReference type="SAM" id="MobiDB-lite"/>
    </source>
</evidence>
<feature type="region of interest" description="Disordered" evidence="1">
    <location>
        <begin position="1"/>
        <end position="20"/>
    </location>
</feature>
<accession>A0A0E9Y0J0</accession>
<protein>
    <submittedName>
        <fullName evidence="2">Uncharacterized protein</fullName>
    </submittedName>
</protein>
<proteinExistence type="predicted"/>